<dbReference type="RefSeq" id="WP_349246103.1">
    <property type="nucleotide sequence ID" value="NZ_JASCXX010000023.1"/>
</dbReference>
<feature type="domain" description="CBS" evidence="5">
    <location>
        <begin position="1"/>
        <end position="64"/>
    </location>
</feature>
<dbReference type="PROSITE" id="PS51371">
    <property type="entry name" value="CBS"/>
    <property type="match status" value="2"/>
</dbReference>
<gene>
    <name evidence="7" type="ORF">QJ522_16660</name>
</gene>
<protein>
    <submittedName>
        <fullName evidence="7">Diguanylate cyclase</fullName>
        <ecNumber evidence="7">2.7.7.65</ecNumber>
    </submittedName>
</protein>
<dbReference type="SUPFAM" id="SSF109604">
    <property type="entry name" value="HD-domain/PDEase-like"/>
    <property type="match status" value="1"/>
</dbReference>
<sequence>MLESGDCPAGIVTIGRNDSIKQAAAKMLTHNVGCLIVNDENGKYIGLVTERDIAHFIADASEDRNSARVDRIMTDQIISCAPGTPASQVRKIMAAHRIRHLPLIENGVVTGILSARDIMGQQLIEDRAAAEEVAMLSNCLKSIDLNEAVEIAAAEVPKLFGAGNCILCLYRDGRQDGAPELLSSNRCPCLGGHMDEAEAIAQQSTEDGYCTDEISPECESCGGKPPRVVIPLEVVGLREAGIGKEKRLSGYLCMCDLDPAVASDRELISYKAKLTREILTAHLTNATRYQQARLSSLTDALTGVGSRKLLEDKLQAECARAERYKRPFSVAIIDFDHFKMINDVLGHATGDEAIRRLAACMKAEKRVPDVLARYGGDEFVILMPETKATDAKVLLERVRAKAQTIRLPQDTSVSISCGVAECDLEHNDPRDVMRRADLALYDAKNGGRNCVRIWDATMAQLLNANDIEIDRIKTLQRRVAGLSEKAEKMFMESIWGLVQALEAKDAYAKTHTENVMHYSVGIAQTMDLGPKHVDLIRRAAMIHDIGKIGIPDAILCKPDELTPHERAMVEQHPMIAVRILEKMSFLEREVMIVRHHHEKWNGQGYPDGLAKTAIPLGARIIGTADMFDALTATRAYHAARSVAEALGILTDSAGYELDPDVVAAAVTWFENIAQQCGKSLPELVLEDLLRWPRGPRPDRSCTELQTDATASPSTEPKHRPVMVALGCGDIDPDPESPDAPC</sequence>
<dbReference type="Pfam" id="PF00571">
    <property type="entry name" value="CBS"/>
    <property type="match status" value="2"/>
</dbReference>
<comment type="caution">
    <text evidence="7">The sequence shown here is derived from an EMBL/GenBank/DDBJ whole genome shotgun (WGS) entry which is preliminary data.</text>
</comment>
<dbReference type="InterPro" id="IPR037522">
    <property type="entry name" value="HD_GYP_dom"/>
</dbReference>
<dbReference type="InterPro" id="IPR046342">
    <property type="entry name" value="CBS_dom_sf"/>
</dbReference>
<dbReference type="InterPro" id="IPR043128">
    <property type="entry name" value="Rev_trsase/Diguanyl_cyclase"/>
</dbReference>
<dbReference type="FunFam" id="3.30.70.270:FF:000001">
    <property type="entry name" value="Diguanylate cyclase domain protein"/>
    <property type="match status" value="1"/>
</dbReference>
<dbReference type="PROSITE" id="PS51832">
    <property type="entry name" value="HD_GYP"/>
    <property type="match status" value="1"/>
</dbReference>
<evidence type="ECO:0000313" key="8">
    <source>
        <dbReference type="Proteomes" id="UP001431776"/>
    </source>
</evidence>
<evidence type="ECO:0000259" key="5">
    <source>
        <dbReference type="PROSITE" id="PS51371"/>
    </source>
</evidence>
<dbReference type="PROSITE" id="PS50887">
    <property type="entry name" value="GGDEF"/>
    <property type="match status" value="1"/>
</dbReference>
<feature type="domain" description="CBS" evidence="5">
    <location>
        <begin position="73"/>
        <end position="131"/>
    </location>
</feature>
<keyword evidence="7" id="KW-0548">Nucleotidyltransferase</keyword>
<dbReference type="AlphaFoldDB" id="A0AAW6TYS2"/>
<feature type="coiled-coil region" evidence="2">
    <location>
        <begin position="458"/>
        <end position="492"/>
    </location>
</feature>
<dbReference type="Pfam" id="PF00990">
    <property type="entry name" value="GGDEF"/>
    <property type="match status" value="1"/>
</dbReference>
<dbReference type="Proteomes" id="UP001431776">
    <property type="component" value="Unassembled WGS sequence"/>
</dbReference>
<dbReference type="InterPro" id="IPR003607">
    <property type="entry name" value="HD/PDEase_dom"/>
</dbReference>
<dbReference type="Gene3D" id="3.10.580.10">
    <property type="entry name" value="CBS-domain"/>
    <property type="match status" value="1"/>
</dbReference>
<organism evidence="7 8">
    <name type="scientific">Anaerobaca lacustris</name>
    <dbReference type="NCBI Taxonomy" id="3044600"/>
    <lineage>
        <taxon>Bacteria</taxon>
        <taxon>Pseudomonadati</taxon>
        <taxon>Planctomycetota</taxon>
        <taxon>Phycisphaerae</taxon>
        <taxon>Sedimentisphaerales</taxon>
        <taxon>Anaerobacaceae</taxon>
        <taxon>Anaerobaca</taxon>
    </lineage>
</organism>
<dbReference type="SMART" id="SM00267">
    <property type="entry name" value="GGDEF"/>
    <property type="match status" value="1"/>
</dbReference>
<feature type="region of interest" description="Disordered" evidence="3">
    <location>
        <begin position="695"/>
        <end position="741"/>
    </location>
</feature>
<dbReference type="InterPro" id="IPR029787">
    <property type="entry name" value="Nucleotide_cyclase"/>
</dbReference>
<dbReference type="CDD" id="cd00077">
    <property type="entry name" value="HDc"/>
    <property type="match status" value="1"/>
</dbReference>
<proteinExistence type="predicted"/>
<evidence type="ECO:0000259" key="4">
    <source>
        <dbReference type="PROSITE" id="PS50887"/>
    </source>
</evidence>
<dbReference type="NCBIfam" id="TIGR00254">
    <property type="entry name" value="GGDEF"/>
    <property type="match status" value="1"/>
</dbReference>
<dbReference type="Gene3D" id="1.10.3210.10">
    <property type="entry name" value="Hypothetical protein af1432"/>
    <property type="match status" value="1"/>
</dbReference>
<keyword evidence="7" id="KW-0808">Transferase</keyword>
<dbReference type="PANTHER" id="PTHR43155:SF2">
    <property type="entry name" value="CYCLIC DI-GMP PHOSPHODIESTERASE PA4108"/>
    <property type="match status" value="1"/>
</dbReference>
<evidence type="ECO:0000256" key="2">
    <source>
        <dbReference type="SAM" id="Coils"/>
    </source>
</evidence>
<feature type="domain" description="HD-GYP" evidence="6">
    <location>
        <begin position="486"/>
        <end position="681"/>
    </location>
</feature>
<feature type="compositionally biased region" description="Acidic residues" evidence="3">
    <location>
        <begin position="730"/>
        <end position="741"/>
    </location>
</feature>
<keyword evidence="1" id="KW-0129">CBS domain</keyword>
<dbReference type="InterPro" id="IPR000160">
    <property type="entry name" value="GGDEF_dom"/>
</dbReference>
<dbReference type="Pfam" id="PF13487">
    <property type="entry name" value="HD_5"/>
    <property type="match status" value="1"/>
</dbReference>
<keyword evidence="8" id="KW-1185">Reference proteome</keyword>
<dbReference type="SMART" id="SM00116">
    <property type="entry name" value="CBS"/>
    <property type="match status" value="2"/>
</dbReference>
<dbReference type="SUPFAM" id="SSF55073">
    <property type="entry name" value="Nucleotide cyclase"/>
    <property type="match status" value="1"/>
</dbReference>
<dbReference type="SMART" id="SM00471">
    <property type="entry name" value="HDc"/>
    <property type="match status" value="1"/>
</dbReference>
<dbReference type="EMBL" id="JASCXX010000023">
    <property type="protein sequence ID" value="MDI6450692.1"/>
    <property type="molecule type" value="Genomic_DNA"/>
</dbReference>
<dbReference type="PANTHER" id="PTHR43155">
    <property type="entry name" value="CYCLIC DI-GMP PHOSPHODIESTERASE PA4108-RELATED"/>
    <property type="match status" value="1"/>
</dbReference>
<dbReference type="GO" id="GO:0052621">
    <property type="term" value="F:diguanylate cyclase activity"/>
    <property type="evidence" value="ECO:0007669"/>
    <property type="project" value="UniProtKB-EC"/>
</dbReference>
<evidence type="ECO:0000256" key="1">
    <source>
        <dbReference type="PROSITE-ProRule" id="PRU00703"/>
    </source>
</evidence>
<evidence type="ECO:0000256" key="3">
    <source>
        <dbReference type="SAM" id="MobiDB-lite"/>
    </source>
</evidence>
<keyword evidence="2" id="KW-0175">Coiled coil</keyword>
<reference evidence="7" key="1">
    <citation type="submission" date="2023-05" db="EMBL/GenBank/DDBJ databases">
        <title>Anaerotaeda fermentans gen. nov., sp. nov., a novel anaerobic planctomycete of the new family within the order Sedimentisphaerales isolated from Taman Peninsula, Russia.</title>
        <authorList>
            <person name="Khomyakova M.A."/>
            <person name="Merkel A.Y."/>
            <person name="Slobodkin A.I."/>
        </authorList>
    </citation>
    <scope>NUCLEOTIDE SEQUENCE</scope>
    <source>
        <strain evidence="7">M17dextr</strain>
    </source>
</reference>
<dbReference type="InterPro" id="IPR000644">
    <property type="entry name" value="CBS_dom"/>
</dbReference>
<dbReference type="EC" id="2.7.7.65" evidence="7"/>
<accession>A0AAW6TYS2</accession>
<dbReference type="Gene3D" id="3.30.70.270">
    <property type="match status" value="1"/>
</dbReference>
<dbReference type="CDD" id="cd01949">
    <property type="entry name" value="GGDEF"/>
    <property type="match status" value="1"/>
</dbReference>
<feature type="domain" description="GGDEF" evidence="4">
    <location>
        <begin position="326"/>
        <end position="456"/>
    </location>
</feature>
<evidence type="ECO:0000313" key="7">
    <source>
        <dbReference type="EMBL" id="MDI6450692.1"/>
    </source>
</evidence>
<evidence type="ECO:0000259" key="6">
    <source>
        <dbReference type="PROSITE" id="PS51832"/>
    </source>
</evidence>
<dbReference type="SUPFAM" id="SSF54631">
    <property type="entry name" value="CBS-domain pair"/>
    <property type="match status" value="1"/>
</dbReference>
<feature type="compositionally biased region" description="Polar residues" evidence="3">
    <location>
        <begin position="702"/>
        <end position="714"/>
    </location>
</feature>
<name>A0AAW6TYS2_9BACT</name>